<evidence type="ECO:0000256" key="10">
    <source>
        <dbReference type="PIRSR" id="PIRSR001558-1"/>
    </source>
</evidence>
<evidence type="ECO:0000256" key="6">
    <source>
        <dbReference type="ARBA" id="ARBA00022741"/>
    </source>
</evidence>
<dbReference type="PANTHER" id="PTHR11130">
    <property type="entry name" value="GLUTATHIONE SYNTHETASE"/>
    <property type="match status" value="1"/>
</dbReference>
<dbReference type="STRING" id="1392250.A0A2I2G6V5"/>
<evidence type="ECO:0000313" key="13">
    <source>
        <dbReference type="EMBL" id="PLB48595.1"/>
    </source>
</evidence>
<dbReference type="EC" id="6.3.2.3" evidence="9"/>
<dbReference type="EMBL" id="MSFO01000004">
    <property type="protein sequence ID" value="PLB48595.1"/>
    <property type="molecule type" value="Genomic_DNA"/>
</dbReference>
<keyword evidence="6 9" id="KW-0547">Nucleotide-binding</keyword>
<feature type="binding site" evidence="11">
    <location>
        <position position="402"/>
    </location>
    <ligand>
        <name>Mg(2+)</name>
        <dbReference type="ChEBI" id="CHEBI:18420"/>
    </ligand>
</feature>
<accession>A0A2I2G6V5</accession>
<dbReference type="UniPathway" id="UPA00142">
    <property type="reaction ID" value="UER00210"/>
</dbReference>
<feature type="binding site" evidence="10">
    <location>
        <position position="496"/>
    </location>
    <ligand>
        <name>ATP</name>
        <dbReference type="ChEBI" id="CHEBI:30616"/>
    </ligand>
</feature>
<evidence type="ECO:0000256" key="11">
    <source>
        <dbReference type="PIRSR" id="PIRSR001558-2"/>
    </source>
</evidence>
<feature type="domain" description="Glutathione synthase substrate-binding" evidence="12">
    <location>
        <begin position="230"/>
        <end position="335"/>
    </location>
</feature>
<dbReference type="Pfam" id="PF03917">
    <property type="entry name" value="GSH_synth_ATP"/>
    <property type="match status" value="1"/>
</dbReference>
<dbReference type="InterPro" id="IPR014049">
    <property type="entry name" value="Glutathione_synthase_N_euk"/>
</dbReference>
<dbReference type="InterPro" id="IPR016185">
    <property type="entry name" value="PreATP-grasp_dom_sf"/>
</dbReference>
<dbReference type="PIRSF" id="PIRSF001558">
    <property type="entry name" value="GSHase"/>
    <property type="match status" value="1"/>
</dbReference>
<comment type="catalytic activity">
    <reaction evidence="9">
        <text>gamma-L-glutamyl-L-cysteine + glycine + ATP = glutathione + ADP + phosphate + H(+)</text>
        <dbReference type="Rhea" id="RHEA:13557"/>
        <dbReference type="ChEBI" id="CHEBI:15378"/>
        <dbReference type="ChEBI" id="CHEBI:30616"/>
        <dbReference type="ChEBI" id="CHEBI:43474"/>
        <dbReference type="ChEBI" id="CHEBI:57305"/>
        <dbReference type="ChEBI" id="CHEBI:57925"/>
        <dbReference type="ChEBI" id="CHEBI:58173"/>
        <dbReference type="ChEBI" id="CHEBI:456216"/>
        <dbReference type="EC" id="6.3.2.3"/>
    </reaction>
</comment>
<evidence type="ECO:0000259" key="12">
    <source>
        <dbReference type="Pfam" id="PF03199"/>
    </source>
</evidence>
<evidence type="ECO:0000256" key="4">
    <source>
        <dbReference type="ARBA" id="ARBA00022684"/>
    </source>
</evidence>
<dbReference type="VEuPathDB" id="FungiDB:P170DRAFT_509382"/>
<dbReference type="Pfam" id="PF03199">
    <property type="entry name" value="GSH_synthase"/>
    <property type="match status" value="1"/>
</dbReference>
<dbReference type="InterPro" id="IPR014042">
    <property type="entry name" value="Glutathione_synthase_a-hlx"/>
</dbReference>
<comment type="similarity">
    <text evidence="2 9">Belongs to the eukaryotic GSH synthase family.</text>
</comment>
<reference evidence="13 14" key="1">
    <citation type="submission" date="2016-12" db="EMBL/GenBank/DDBJ databases">
        <title>The genomes of Aspergillus section Nigri reveals drivers in fungal speciation.</title>
        <authorList>
            <consortium name="DOE Joint Genome Institute"/>
            <person name="Vesth T.C."/>
            <person name="Nybo J."/>
            <person name="Theobald S."/>
            <person name="Brandl J."/>
            <person name="Frisvad J.C."/>
            <person name="Nielsen K.F."/>
            <person name="Lyhne E.K."/>
            <person name="Kogle M.E."/>
            <person name="Kuo A."/>
            <person name="Riley R."/>
            <person name="Clum A."/>
            <person name="Nolan M."/>
            <person name="Lipzen A."/>
            <person name="Salamov A."/>
            <person name="Henrissat B."/>
            <person name="Wiebenga A."/>
            <person name="De Vries R.P."/>
            <person name="Grigoriev I.V."/>
            <person name="Mortensen U.H."/>
            <person name="Andersen M.R."/>
            <person name="Baker S.E."/>
        </authorList>
    </citation>
    <scope>NUCLEOTIDE SEQUENCE [LARGE SCALE GENOMIC DNA]</scope>
    <source>
        <strain evidence="13 14">IBT 23096</strain>
    </source>
</reference>
<dbReference type="Gene3D" id="1.10.1080.10">
    <property type="entry name" value="Glutathione Synthetase, Chain A, domain 3"/>
    <property type="match status" value="1"/>
</dbReference>
<evidence type="ECO:0000256" key="5">
    <source>
        <dbReference type="ARBA" id="ARBA00022723"/>
    </source>
</evidence>
<dbReference type="SUPFAM" id="SSF52440">
    <property type="entry name" value="PreATP-grasp domain"/>
    <property type="match status" value="1"/>
</dbReference>
<dbReference type="SUPFAM" id="SSF56059">
    <property type="entry name" value="Glutathione synthetase ATP-binding domain-like"/>
    <property type="match status" value="1"/>
</dbReference>
<organism evidence="13 14">
    <name type="scientific">Aspergillus steynii IBT 23096</name>
    <dbReference type="NCBI Taxonomy" id="1392250"/>
    <lineage>
        <taxon>Eukaryota</taxon>
        <taxon>Fungi</taxon>
        <taxon>Dikarya</taxon>
        <taxon>Ascomycota</taxon>
        <taxon>Pezizomycotina</taxon>
        <taxon>Eurotiomycetes</taxon>
        <taxon>Eurotiomycetidae</taxon>
        <taxon>Eurotiales</taxon>
        <taxon>Aspergillaceae</taxon>
        <taxon>Aspergillus</taxon>
        <taxon>Aspergillus subgen. Circumdati</taxon>
    </lineage>
</organism>
<keyword evidence="5 9" id="KW-0479">Metal-binding</keyword>
<keyword evidence="8 9" id="KW-0460">Magnesium</keyword>
<dbReference type="AlphaFoldDB" id="A0A2I2G6V5"/>
<feature type="binding site" evidence="10">
    <location>
        <position position="339"/>
    </location>
    <ligand>
        <name>ATP</name>
        <dbReference type="ChEBI" id="CHEBI:30616"/>
    </ligand>
</feature>
<dbReference type="Gene3D" id="3.30.1490.50">
    <property type="match status" value="1"/>
</dbReference>
<evidence type="ECO:0000256" key="7">
    <source>
        <dbReference type="ARBA" id="ARBA00022840"/>
    </source>
</evidence>
<keyword evidence="7 9" id="KW-0067">ATP-binding</keyword>
<dbReference type="PANTHER" id="PTHR11130:SF0">
    <property type="entry name" value="GLUTATHIONE SYNTHETASE"/>
    <property type="match status" value="1"/>
</dbReference>
<dbReference type="GeneID" id="36562375"/>
<dbReference type="GO" id="GO:0005829">
    <property type="term" value="C:cytosol"/>
    <property type="evidence" value="ECO:0007669"/>
    <property type="project" value="TreeGrafter"/>
</dbReference>
<protein>
    <recommendedName>
        <fullName evidence="9">Glutathione synthetase</fullName>
        <shortName evidence="9">GSH-S</shortName>
        <ecNumber evidence="9">6.3.2.3</ecNumber>
    </recommendedName>
</protein>
<dbReference type="RefSeq" id="XP_024703897.1">
    <property type="nucleotide sequence ID" value="XM_024854669.1"/>
</dbReference>
<keyword evidence="14" id="KW-1185">Reference proteome</keyword>
<dbReference type="Proteomes" id="UP000234275">
    <property type="component" value="Unassembled WGS sequence"/>
</dbReference>
<proteinExistence type="inferred from homology"/>
<dbReference type="InterPro" id="IPR014709">
    <property type="entry name" value="Glutathione_synthase_C_euk"/>
</dbReference>
<dbReference type="GO" id="GO:0004363">
    <property type="term" value="F:glutathione synthase activity"/>
    <property type="evidence" value="ECO:0007669"/>
    <property type="project" value="UniProtKB-UniRule"/>
</dbReference>
<dbReference type="GO" id="GO:0000287">
    <property type="term" value="F:magnesium ion binding"/>
    <property type="evidence" value="ECO:0007669"/>
    <property type="project" value="UniProtKB-UniRule"/>
</dbReference>
<feature type="binding site" evidence="10">
    <location>
        <position position="457"/>
    </location>
    <ligand>
        <name>ATP</name>
        <dbReference type="ChEBI" id="CHEBI:30616"/>
    </ligand>
</feature>
<dbReference type="Gene3D" id="3.40.50.1760">
    <property type="entry name" value="Glutathione synthase, substrate-binding domain superfamily, eukaryotic"/>
    <property type="match status" value="1"/>
</dbReference>
<evidence type="ECO:0000256" key="8">
    <source>
        <dbReference type="ARBA" id="ARBA00022842"/>
    </source>
</evidence>
<evidence type="ECO:0000256" key="2">
    <source>
        <dbReference type="ARBA" id="ARBA00010385"/>
    </source>
</evidence>
<dbReference type="GO" id="GO:0005524">
    <property type="term" value="F:ATP binding"/>
    <property type="evidence" value="ECO:0007669"/>
    <property type="project" value="UniProtKB-UniRule"/>
</dbReference>
<evidence type="ECO:0000256" key="1">
    <source>
        <dbReference type="ARBA" id="ARBA00004965"/>
    </source>
</evidence>
<feature type="binding site" evidence="10">
    <location>
        <begin position="398"/>
        <end position="407"/>
    </location>
    <ligand>
        <name>ATP</name>
        <dbReference type="ChEBI" id="CHEBI:30616"/>
    </ligand>
</feature>
<dbReference type="InterPro" id="IPR037013">
    <property type="entry name" value="GSH-S_sub-bd_sf"/>
</dbReference>
<dbReference type="OrthoDB" id="2020073at2759"/>
<feature type="binding site" evidence="10">
    <location>
        <position position="490"/>
    </location>
    <ligand>
        <name>ATP</name>
        <dbReference type="ChEBI" id="CHEBI:30616"/>
    </ligand>
</feature>
<dbReference type="Gene3D" id="3.30.1490.80">
    <property type="match status" value="1"/>
</dbReference>
<name>A0A2I2G6V5_9EURO</name>
<sequence length="519" mass="57622">MADLEYPPRVSEERGLSLVSQILDWQINHGSLLKRIDSQSDHSVLTYPLGVAVFPTLFPRRLFDHALHLQSIYNELYCRMAEDEAWIFQAIRDLLPVDAFAATLWGIHEQVKKAGPRGTSLSAGIFRSDYMLQGPNVELRPGCGGNADLCLKQVEFNTFSCAGAAHANKVADMHRYLARTGAYNVENESPNPITLSALPRNTNIESLSACLSAAHAAYGPKRTRRATQTAVLFVVQPDNFNIADERPIEYALGNRDPSIPVYRVDYGDDLLDRTSLTESRELLFYPVDREQPLEISVVYMRAGYEVHEYDETGRQARLRLELSMAVKCPSLLGHICTFKKVQQALTTPEALEHFLPQEKAAMIRSTFVRVYPLDETEAGLHGRSLATDPQVARDYILKPSLEGGGHNVYGDAIPAFLSSIPRSTWCAYILMERIASPGAQNALMSPSGLDMGDVISELGVFGTCLWQKAPDSGSCDILQNTVAGWSFKTKYDDVDEMSVVKGYGCFDTPLLTEHDHGQL</sequence>
<feature type="binding site" evidence="10">
    <location>
        <begin position="431"/>
        <end position="434"/>
    </location>
    <ligand>
        <name>ATP</name>
        <dbReference type="ChEBI" id="CHEBI:30616"/>
    </ligand>
</feature>
<evidence type="ECO:0000256" key="3">
    <source>
        <dbReference type="ARBA" id="ARBA00022598"/>
    </source>
</evidence>
<dbReference type="GO" id="GO:0043295">
    <property type="term" value="F:glutathione binding"/>
    <property type="evidence" value="ECO:0007669"/>
    <property type="project" value="UniProtKB-UniRule"/>
</dbReference>
<keyword evidence="4 9" id="KW-0317">Glutathione biosynthesis</keyword>
<dbReference type="InterPro" id="IPR005615">
    <property type="entry name" value="Glutathione_synthase"/>
</dbReference>
<dbReference type="InterPro" id="IPR004887">
    <property type="entry name" value="GSH_synth_subst-bd"/>
</dbReference>
<evidence type="ECO:0000313" key="14">
    <source>
        <dbReference type="Proteomes" id="UP000234275"/>
    </source>
</evidence>
<comment type="cofactor">
    <cofactor evidence="9 11">
        <name>Mg(2+)</name>
        <dbReference type="ChEBI" id="CHEBI:18420"/>
    </cofactor>
    <text evidence="9 11">Binds 1 Mg(2+) ion per subunit.</text>
</comment>
<evidence type="ECO:0000256" key="9">
    <source>
        <dbReference type="PIRNR" id="PIRNR001558"/>
    </source>
</evidence>
<gene>
    <name evidence="13" type="ORF">P170DRAFT_509382</name>
</gene>
<comment type="caution">
    <text evidence="13">The sequence shown here is derived from an EMBL/GenBank/DDBJ whole genome shotgun (WGS) entry which is preliminary data.</text>
</comment>
<dbReference type="Gene3D" id="3.30.470.20">
    <property type="entry name" value="ATP-grasp fold, B domain"/>
    <property type="match status" value="1"/>
</dbReference>
<comment type="pathway">
    <text evidence="1 9">Sulfur metabolism; glutathione biosynthesis; glutathione from L-cysteine and L-glutamate: step 2/2.</text>
</comment>
<dbReference type="NCBIfam" id="TIGR01986">
    <property type="entry name" value="glut_syn_euk"/>
    <property type="match status" value="1"/>
</dbReference>
<feature type="binding site" evidence="10">
    <location>
        <position position="409"/>
    </location>
    <ligand>
        <name>ATP</name>
        <dbReference type="ChEBI" id="CHEBI:30616"/>
    </ligand>
</feature>
<keyword evidence="3 9" id="KW-0436">Ligase</keyword>